<proteinExistence type="predicted"/>
<gene>
    <name evidence="2" type="ORF">UX45_C0012G0020</name>
</gene>
<dbReference type="InterPro" id="IPR054218">
    <property type="entry name" value="DUF6938"/>
</dbReference>
<dbReference type="AlphaFoldDB" id="A0A0G1PJI6"/>
<dbReference type="Pfam" id="PF22053">
    <property type="entry name" value="DUF6938"/>
    <property type="match status" value="1"/>
</dbReference>
<name>A0A0G1PJI6_9BACT</name>
<dbReference type="EMBL" id="LCMG01000012">
    <property type="protein sequence ID" value="KKU32979.1"/>
    <property type="molecule type" value="Genomic_DNA"/>
</dbReference>
<comment type="caution">
    <text evidence="2">The sequence shown here is derived from an EMBL/GenBank/DDBJ whole genome shotgun (WGS) entry which is preliminary data.</text>
</comment>
<dbReference type="PATRIC" id="fig|1619001.3.peg.580"/>
<evidence type="ECO:0000259" key="1">
    <source>
        <dbReference type="Pfam" id="PF22053"/>
    </source>
</evidence>
<dbReference type="Proteomes" id="UP000034705">
    <property type="component" value="Unassembled WGS sequence"/>
</dbReference>
<reference evidence="2 3" key="1">
    <citation type="journal article" date="2015" name="Nature">
        <title>rRNA introns, odd ribosomes, and small enigmatic genomes across a large radiation of phyla.</title>
        <authorList>
            <person name="Brown C.T."/>
            <person name="Hug L.A."/>
            <person name="Thomas B.C."/>
            <person name="Sharon I."/>
            <person name="Castelle C.J."/>
            <person name="Singh A."/>
            <person name="Wilkins M.J."/>
            <person name="Williams K.H."/>
            <person name="Banfield J.F."/>
        </authorList>
    </citation>
    <scope>NUCLEOTIDE SEQUENCE [LARGE SCALE GENOMIC DNA]</scope>
</reference>
<sequence length="446" mass="50393">MAVKKTTRQAWVVDVDMGYGHSRAAHALRDLGGGEVISANNYEGIPDEDKERWRKSREAYEKISRLKPLPVVGDMLFGAMDRLQQIPSFYPRRDLSRPNIQLREMYHLIKKGMGKHLIEKISENPVPLVTTFFLPAFAADYFDYPGKIYCITTDADVSRSWAPLDPKRSRIIYFASNGRVAERLKLYGVRSEQIHLTGFPLPKELIGGPRAGALKERMRERLCHLDPQGIFTDRYLKTLQAELGKSFCITQDGHRPLTLLYSVGGAGAQRKIAVDILNSLKGELKQGKLRLILMAGTRKDVARFFQDAVLDLGLKQELGQSILIPSYSSRKEYFDGFTDWLKETDILWTKPSELSFYTGLGIPIIIAPPIGSQEVFNQVWLQYVGGGIPQADPRYTNEWLFDWIQSGGVARMAWSGFVEAPTHGTYRIENIVLGKPDVIHPLPLIV</sequence>
<evidence type="ECO:0000313" key="2">
    <source>
        <dbReference type="EMBL" id="KKU32979.1"/>
    </source>
</evidence>
<evidence type="ECO:0000313" key="3">
    <source>
        <dbReference type="Proteomes" id="UP000034705"/>
    </source>
</evidence>
<feature type="domain" description="DUF6938" evidence="1">
    <location>
        <begin position="254"/>
        <end position="312"/>
    </location>
</feature>
<accession>A0A0G1PJI6</accession>
<organism evidence="2 3">
    <name type="scientific">Candidatus Uhrbacteria bacterium GW2011_GWF2_46_218</name>
    <dbReference type="NCBI Taxonomy" id="1619001"/>
    <lineage>
        <taxon>Bacteria</taxon>
        <taxon>Candidatus Uhriibacteriota</taxon>
    </lineage>
</organism>
<protein>
    <recommendedName>
        <fullName evidence="1">DUF6938 domain-containing protein</fullName>
    </recommendedName>
</protein>